<dbReference type="AlphaFoldDB" id="A0A6T9Y0H2"/>
<dbReference type="RefSeq" id="WP_232091143.1">
    <property type="nucleotide sequence ID" value="NZ_LR812090.1"/>
</dbReference>
<protein>
    <submittedName>
        <fullName evidence="4">Molybdenum cofactor sulfurylase</fullName>
    </submittedName>
</protein>
<dbReference type="NCBIfam" id="TIGR02964">
    <property type="entry name" value="xanthine_xdhC"/>
    <property type="match status" value="1"/>
</dbReference>
<dbReference type="Pfam" id="PF02625">
    <property type="entry name" value="XdhC_CoxI"/>
    <property type="match status" value="1"/>
</dbReference>
<dbReference type="InterPro" id="IPR052698">
    <property type="entry name" value="MoCofactor_Util/Proc"/>
</dbReference>
<evidence type="ECO:0000256" key="1">
    <source>
        <dbReference type="SAM" id="MobiDB-lite"/>
    </source>
</evidence>
<evidence type="ECO:0000259" key="3">
    <source>
        <dbReference type="Pfam" id="PF13478"/>
    </source>
</evidence>
<feature type="domain" description="XdhC- CoxI" evidence="2">
    <location>
        <begin position="28"/>
        <end position="87"/>
    </location>
</feature>
<sequence length="300" mass="32601">MTRVAGQSLRAAPSFRATHWHEAIAECQERNEGYVLVTVVGTAGSTPREPGSKMVVTASHSIDTIGGGHLEFDAIARARAYLAKGEVCTELHSYPLSSSLGQCCGGAVKVLFDVCNVHQQHIAIFGAGHVAKALVPILAQMPVRISWIDNREDLFPSSLPANVQKVVEEAPESEVRHLDENSWLIILTHDHQLDYRITEQALKQPSLPFVGLIGSDTKAKRFITKLTQRGFDDNALARLFTPIGNRDIPGKRPIEVAVSISAQIIERLHANHAAVASDKSTETNADAYTGEHTKPPAKVV</sequence>
<evidence type="ECO:0000259" key="2">
    <source>
        <dbReference type="Pfam" id="PF02625"/>
    </source>
</evidence>
<feature type="domain" description="XdhC Rossmann" evidence="3">
    <location>
        <begin position="123"/>
        <end position="264"/>
    </location>
</feature>
<dbReference type="InterPro" id="IPR003777">
    <property type="entry name" value="XdhC_CoxI"/>
</dbReference>
<feature type="region of interest" description="Disordered" evidence="1">
    <location>
        <begin position="275"/>
        <end position="300"/>
    </location>
</feature>
<evidence type="ECO:0000313" key="5">
    <source>
        <dbReference type="Proteomes" id="UP000509458"/>
    </source>
</evidence>
<evidence type="ECO:0000313" key="4">
    <source>
        <dbReference type="EMBL" id="CAB9493495.1"/>
    </source>
</evidence>
<reference evidence="4 5" key="1">
    <citation type="submission" date="2020-06" db="EMBL/GenBank/DDBJ databases">
        <authorList>
            <person name="Duchaud E."/>
        </authorList>
    </citation>
    <scope>NUCLEOTIDE SEQUENCE [LARGE SCALE GENOMIC DNA]</scope>
    <source>
        <strain evidence="4">Alteromonas fortis</strain>
    </source>
</reference>
<dbReference type="PANTHER" id="PTHR30388:SF6">
    <property type="entry name" value="XANTHINE DEHYDROGENASE SUBUNIT A-RELATED"/>
    <property type="match status" value="1"/>
</dbReference>
<accession>A0A6T9Y0H2</accession>
<dbReference type="Proteomes" id="UP000509458">
    <property type="component" value="Chromosome"/>
</dbReference>
<gene>
    <name evidence="4" type="ORF">ALFOR1_30410</name>
</gene>
<dbReference type="InterPro" id="IPR036291">
    <property type="entry name" value="NAD(P)-bd_dom_sf"/>
</dbReference>
<dbReference type="Pfam" id="PF13478">
    <property type="entry name" value="XdhC_C"/>
    <property type="match status" value="1"/>
</dbReference>
<dbReference type="SUPFAM" id="SSF51735">
    <property type="entry name" value="NAD(P)-binding Rossmann-fold domains"/>
    <property type="match status" value="1"/>
</dbReference>
<dbReference type="InterPro" id="IPR014308">
    <property type="entry name" value="Xanthine_DH_XdhC"/>
</dbReference>
<dbReference type="Gene3D" id="3.40.50.720">
    <property type="entry name" value="NAD(P)-binding Rossmann-like Domain"/>
    <property type="match status" value="1"/>
</dbReference>
<dbReference type="InterPro" id="IPR027051">
    <property type="entry name" value="XdhC_Rossmann_dom"/>
</dbReference>
<dbReference type="EMBL" id="LR812090">
    <property type="protein sequence ID" value="CAB9493495.1"/>
    <property type="molecule type" value="Genomic_DNA"/>
</dbReference>
<proteinExistence type="predicted"/>
<name>A0A6T9Y0H2_ALTMA</name>
<organism evidence="4 5">
    <name type="scientific">Alteromonas macleodii</name>
    <name type="common">Pseudoalteromonas macleodii</name>
    <dbReference type="NCBI Taxonomy" id="28108"/>
    <lineage>
        <taxon>Bacteria</taxon>
        <taxon>Pseudomonadati</taxon>
        <taxon>Pseudomonadota</taxon>
        <taxon>Gammaproteobacteria</taxon>
        <taxon>Alteromonadales</taxon>
        <taxon>Alteromonadaceae</taxon>
        <taxon>Alteromonas/Salinimonas group</taxon>
        <taxon>Alteromonas</taxon>
    </lineage>
</organism>
<dbReference type="PANTHER" id="PTHR30388">
    <property type="entry name" value="ALDEHYDE OXIDOREDUCTASE MOLYBDENUM COFACTOR ASSEMBLY PROTEIN"/>
    <property type="match status" value="1"/>
</dbReference>